<gene>
    <name evidence="1" type="ORF">CMN54_04915</name>
</gene>
<organism evidence="1 2">
    <name type="scientific">SAR324 cluster bacterium</name>
    <dbReference type="NCBI Taxonomy" id="2024889"/>
    <lineage>
        <taxon>Bacteria</taxon>
        <taxon>Deltaproteobacteria</taxon>
        <taxon>SAR324 cluster</taxon>
    </lineage>
</organism>
<sequence length="398" mass="46864">MWFRSKTDVSSTALQTNSNLHQQVFHSLREVTPESWNRLIGDAFPFAEYNYLLALEEGQCVGIETGWEPRYLTLWEGKQLQAACYLYQKTNSNGEYIFDWDWANAYQRYGQRYFPKLTSAVPFTPATGPKLLVAADASNPRELQQQLLASALELAQQGGCSSLHFLFIPTEEREIYEAAGLLLRHSFQFHWQNQGYGSFEDFLSRLRSKRRKEILRERRQVQEQGLEVILLQGEEIEPRLCRVMHDFYLTTIDRKWAMPYLSYEFFQYIFTHFRDHLVLTLARKQGKWVAGTINYHKGPHLFGRYWGCWQDFRSLHFELCYYRLIEYAIEQGVQRFEAGAQGAHKIQRGFLPNLTYSAHWIAHPVFHQAIGEFIEEEKRSIQGNIENNPELSPYRQEN</sequence>
<dbReference type="Gene3D" id="3.40.630.30">
    <property type="match status" value="1"/>
</dbReference>
<dbReference type="AlphaFoldDB" id="A0A2D6YHX8"/>
<dbReference type="SUPFAM" id="SSF55729">
    <property type="entry name" value="Acyl-CoA N-acyltransferases (Nat)"/>
    <property type="match status" value="1"/>
</dbReference>
<dbReference type="PANTHER" id="PTHR47017">
    <property type="entry name" value="ACYL-COA"/>
    <property type="match status" value="1"/>
</dbReference>
<dbReference type="PANTHER" id="PTHR47017:SF1">
    <property type="entry name" value="ACYL-COA"/>
    <property type="match status" value="1"/>
</dbReference>
<reference evidence="2" key="1">
    <citation type="submission" date="2017-09" db="EMBL/GenBank/DDBJ databases">
        <title>The Reconstruction of 2,631 Draft Metagenome-Assembled Genomes from the Global Oceans.</title>
        <authorList>
            <person name="Tully B.J."/>
            <person name="Graham E.D."/>
            <person name="Heidelberg J.F."/>
        </authorList>
    </citation>
    <scope>NUCLEOTIDE SEQUENCE [LARGE SCALE GENOMIC DNA]</scope>
</reference>
<comment type="caution">
    <text evidence="1">The sequence shown here is derived from an EMBL/GenBank/DDBJ whole genome shotgun (WGS) entry which is preliminary data.</text>
</comment>
<dbReference type="Pfam" id="PF04339">
    <property type="entry name" value="FemAB_like"/>
    <property type="match status" value="1"/>
</dbReference>
<evidence type="ECO:0000313" key="1">
    <source>
        <dbReference type="EMBL" id="MAH62786.1"/>
    </source>
</evidence>
<keyword evidence="1" id="KW-0808">Transferase</keyword>
<name>A0A2D6YHX8_9DELT</name>
<dbReference type="InterPro" id="IPR007434">
    <property type="entry name" value="FemAB-like"/>
</dbReference>
<dbReference type="GO" id="GO:0016740">
    <property type="term" value="F:transferase activity"/>
    <property type="evidence" value="ECO:0007669"/>
    <property type="project" value="UniProtKB-KW"/>
</dbReference>
<protein>
    <submittedName>
        <fullName evidence="1">GNAT family N-acetyltransferase</fullName>
    </submittedName>
</protein>
<evidence type="ECO:0000313" key="2">
    <source>
        <dbReference type="Proteomes" id="UP000226525"/>
    </source>
</evidence>
<proteinExistence type="predicted"/>
<dbReference type="EMBL" id="NZEX01000051">
    <property type="protein sequence ID" value="MAH62786.1"/>
    <property type="molecule type" value="Genomic_DNA"/>
</dbReference>
<accession>A0A2D6YHX8</accession>
<dbReference type="Proteomes" id="UP000226525">
    <property type="component" value="Unassembled WGS sequence"/>
</dbReference>
<dbReference type="InterPro" id="IPR016181">
    <property type="entry name" value="Acyl_CoA_acyltransferase"/>
</dbReference>